<dbReference type="AlphaFoldDB" id="I0H4P6"/>
<dbReference type="PRINTS" id="PR00420">
    <property type="entry name" value="RNGMNOXGNASE"/>
</dbReference>
<keyword evidence="1" id="KW-0285">Flavoprotein</keyword>
<evidence type="ECO:0000313" key="6">
    <source>
        <dbReference type="EMBL" id="BAL87983.1"/>
    </source>
</evidence>
<keyword evidence="7" id="KW-1185">Reference proteome</keyword>
<evidence type="ECO:0000256" key="1">
    <source>
        <dbReference type="ARBA" id="ARBA00022630"/>
    </source>
</evidence>
<dbReference type="Pfam" id="PF01494">
    <property type="entry name" value="FAD_binding_3"/>
    <property type="match status" value="1"/>
</dbReference>
<dbReference type="eggNOG" id="COG0654">
    <property type="taxonomic scope" value="Bacteria"/>
</dbReference>
<protein>
    <recommendedName>
        <fullName evidence="5">FAD-binding domain-containing protein</fullName>
    </recommendedName>
</protein>
<dbReference type="PANTHER" id="PTHR47178:SF5">
    <property type="entry name" value="FAD-BINDING DOMAIN-CONTAINING PROTEIN"/>
    <property type="match status" value="1"/>
</dbReference>
<dbReference type="GO" id="GO:0071949">
    <property type="term" value="F:FAD binding"/>
    <property type="evidence" value="ECO:0007669"/>
    <property type="project" value="InterPro"/>
</dbReference>
<name>I0H4P6_ACTM4</name>
<keyword evidence="3" id="KW-0560">Oxidoreductase</keyword>
<sequence length="363" mass="38969">MDIIIIGAGLAGPLLAQGLRRAGVGATVFERDRADQLSQGYRIHIAPEGELAMRDCLPPELHAEVLATSGLPGSGWRVLDPQLRTIQEHLVPQRADADGPGGRHLTVDRQTLRRILLTGLDVRYGAAFERFALLPDGRVRAEFAGGASAEGDLLVAADGTHSRIRAQLLPQARVIETGTWELYGKTMLTDEVRALLPAAALDGFCMVAGGDGRFMPLAAHRFRFGGDDYVMWVVGGPAARFPADVSTLDQHAMREAAAQFVTDWHPSLSAVVRLGEPGSVHFTTARTAQPLEHWTTVPVTLMGDAIHTMIPQGTSAAVALRDAGLLCRRLTEGAALLEAVRAYETEMLDYGFAEVARSLKSAG</sequence>
<evidence type="ECO:0000256" key="3">
    <source>
        <dbReference type="ARBA" id="ARBA00023002"/>
    </source>
</evidence>
<dbReference type="Proteomes" id="UP000007882">
    <property type="component" value="Chromosome"/>
</dbReference>
<dbReference type="KEGG" id="ams:AMIS_27630"/>
<proteinExistence type="predicted"/>
<dbReference type="PATRIC" id="fig|512565.3.peg.2766"/>
<reference evidence="6 7" key="1">
    <citation type="submission" date="2012-02" db="EMBL/GenBank/DDBJ databases">
        <title>Complete genome sequence of Actinoplanes missouriensis 431 (= NBRC 102363).</title>
        <authorList>
            <person name="Ohnishi Y."/>
            <person name="Ishikawa J."/>
            <person name="Sekine M."/>
            <person name="Hosoyama A."/>
            <person name="Harada T."/>
            <person name="Narita H."/>
            <person name="Hata T."/>
            <person name="Konno Y."/>
            <person name="Tutikane K."/>
            <person name="Fujita N."/>
            <person name="Horinouchi S."/>
            <person name="Hayakawa M."/>
        </authorList>
    </citation>
    <scope>NUCLEOTIDE SEQUENCE [LARGE SCALE GENOMIC DNA]</scope>
    <source>
        <strain evidence="7">ATCC 14538 / DSM 43046 / CBS 188.64 / JCM 3121 / NBRC 102363 / NCIMB 12654 / NRRL B-3342 / UNCC 431</strain>
    </source>
</reference>
<dbReference type="PANTHER" id="PTHR47178">
    <property type="entry name" value="MONOOXYGENASE, FAD-BINDING"/>
    <property type="match status" value="1"/>
</dbReference>
<dbReference type="STRING" id="512565.AMIS_27630"/>
<dbReference type="InterPro" id="IPR002938">
    <property type="entry name" value="FAD-bd"/>
</dbReference>
<dbReference type="SUPFAM" id="SSF51905">
    <property type="entry name" value="FAD/NAD(P)-binding domain"/>
    <property type="match status" value="1"/>
</dbReference>
<feature type="domain" description="FAD-binding" evidence="5">
    <location>
        <begin position="150"/>
        <end position="346"/>
    </location>
</feature>
<dbReference type="OrthoDB" id="3322136at2"/>
<evidence type="ECO:0000313" key="7">
    <source>
        <dbReference type="Proteomes" id="UP000007882"/>
    </source>
</evidence>
<evidence type="ECO:0000259" key="5">
    <source>
        <dbReference type="Pfam" id="PF01494"/>
    </source>
</evidence>
<organism evidence="6 7">
    <name type="scientific">Actinoplanes missouriensis (strain ATCC 14538 / DSM 43046 / CBS 188.64 / JCM 3121 / NBRC 102363 / NCIMB 12654 / NRRL B-3342 / UNCC 431)</name>
    <dbReference type="NCBI Taxonomy" id="512565"/>
    <lineage>
        <taxon>Bacteria</taxon>
        <taxon>Bacillati</taxon>
        <taxon>Actinomycetota</taxon>
        <taxon>Actinomycetes</taxon>
        <taxon>Micromonosporales</taxon>
        <taxon>Micromonosporaceae</taxon>
        <taxon>Actinoplanes</taxon>
    </lineage>
</organism>
<evidence type="ECO:0000256" key="2">
    <source>
        <dbReference type="ARBA" id="ARBA00022827"/>
    </source>
</evidence>
<dbReference type="Gene3D" id="3.50.50.60">
    <property type="entry name" value="FAD/NAD(P)-binding domain"/>
    <property type="match status" value="1"/>
</dbReference>
<dbReference type="EMBL" id="AP012319">
    <property type="protein sequence ID" value="BAL87983.1"/>
    <property type="molecule type" value="Genomic_DNA"/>
</dbReference>
<gene>
    <name evidence="6" type="ordered locus">AMIS_27630</name>
</gene>
<dbReference type="HOGENOM" id="CLU_009665_3_0_11"/>
<accession>I0H4P6</accession>
<dbReference type="RefSeq" id="WP_014442878.1">
    <property type="nucleotide sequence ID" value="NC_017093.1"/>
</dbReference>
<keyword evidence="4" id="KW-0503">Monooxygenase</keyword>
<keyword evidence="2" id="KW-0274">FAD</keyword>
<evidence type="ECO:0000256" key="4">
    <source>
        <dbReference type="ARBA" id="ARBA00023033"/>
    </source>
</evidence>
<dbReference type="GO" id="GO:0004497">
    <property type="term" value="F:monooxygenase activity"/>
    <property type="evidence" value="ECO:0007669"/>
    <property type="project" value="UniProtKB-KW"/>
</dbReference>
<dbReference type="InterPro" id="IPR036188">
    <property type="entry name" value="FAD/NAD-bd_sf"/>
</dbReference>